<keyword evidence="6" id="KW-0378">Hydrolase</keyword>
<gene>
    <name evidence="6" type="ORF">O6P32_02770</name>
</gene>
<dbReference type="Pfam" id="PF17148">
    <property type="entry name" value="DUF5117"/>
    <property type="match status" value="1"/>
</dbReference>
<dbReference type="PANTHER" id="PTHR38478:SF1">
    <property type="entry name" value="ZINC DEPENDENT METALLOPROTEASE DOMAIN LIPOPROTEIN"/>
    <property type="match status" value="1"/>
</dbReference>
<protein>
    <submittedName>
        <fullName evidence="6">Zinc-dependent metalloprotease</fullName>
    </submittedName>
</protein>
<reference evidence="6" key="1">
    <citation type="submission" date="2022-12" db="EMBL/GenBank/DDBJ databases">
        <title>Phocaeicola acetigenes sp. nov., isolated feces from a healthy human.</title>
        <authorList>
            <person name="Do H."/>
            <person name="Ha Y.B."/>
            <person name="Kim J.-S."/>
            <person name="Suh M.K."/>
            <person name="Kim H.S."/>
            <person name="Lee J.-S."/>
        </authorList>
    </citation>
    <scope>NUCLEOTIDE SEQUENCE</scope>
    <source>
        <strain evidence="6">KGMB11183</strain>
    </source>
</reference>
<organism evidence="6 7">
    <name type="scientific">Phocaeicola acetigenes</name>
    <dbReference type="NCBI Taxonomy" id="3016083"/>
    <lineage>
        <taxon>Bacteria</taxon>
        <taxon>Pseudomonadati</taxon>
        <taxon>Bacteroidota</taxon>
        <taxon>Bacteroidia</taxon>
        <taxon>Bacteroidales</taxon>
        <taxon>Bacteroidaceae</taxon>
        <taxon>Phocaeicola</taxon>
    </lineage>
</organism>
<dbReference type="EMBL" id="JAPZVM010000002">
    <property type="protein sequence ID" value="MCZ8371626.1"/>
    <property type="molecule type" value="Genomic_DNA"/>
</dbReference>
<dbReference type="InterPro" id="IPR033428">
    <property type="entry name" value="DUF5118"/>
</dbReference>
<feature type="domain" description="DUF5118" evidence="5">
    <location>
        <begin position="53"/>
        <end position="101"/>
    </location>
</feature>
<evidence type="ECO:0000259" key="5">
    <source>
        <dbReference type="Pfam" id="PF17162"/>
    </source>
</evidence>
<feature type="domain" description="EcxA zinc-binding" evidence="3">
    <location>
        <begin position="442"/>
        <end position="753"/>
    </location>
</feature>
<dbReference type="InterPro" id="IPR034032">
    <property type="entry name" value="Zn_MMP-like_bac"/>
</dbReference>
<dbReference type="InterPro" id="IPR024079">
    <property type="entry name" value="MetalloPept_cat_dom_sf"/>
</dbReference>
<feature type="chain" id="PRO_5045682247" evidence="2">
    <location>
        <begin position="26"/>
        <end position="837"/>
    </location>
</feature>
<proteinExistence type="predicted"/>
<dbReference type="Pfam" id="PF17162">
    <property type="entry name" value="DUF5118"/>
    <property type="match status" value="1"/>
</dbReference>
<dbReference type="Proteomes" id="UP001141933">
    <property type="component" value="Unassembled WGS sequence"/>
</dbReference>
<sequence>MKTSKLQAFALATLLLSGAVTGAEAKLIKKKSKKAKTEKVMPPRPQSMMKPGPKPYNSIITPQAASTNGFLTVHKVNDKYYFEIPDSLLQKDVLIVNRISKAPASKNKSKIGYPGDILRSKVIRFEKNGENRIFVREMSYRERATDKEGMYTSVMNSNIHPIVATFNIESIRKDSVRCNYVIEAGSFIQKENPLFSIDSDSKEAIGLLNMIPTASYINSLTAFPQNIEIKTTVTYLCKKEKRPISPLETGSPNTPLTYELNSSLILLPEKPMKPRLYDPRVGFFTVGYTDFDSNPQGIEYKYLITRWRLEPKDEEAYLRGELVEPKKPIVIYIDPATPKKWVPYLIQGVNDWQVAFEQAGFKNAIYAKEAPANDPSWSLEDARHSAIVYKPSDIPNASGPHINDPRSGEIIETHINWYHNVMSLLRDWYMIQAGTLDEAAQKMQFDDELMGQLIRFVSSHEVGHTLGLRHNFGASHTIPVEKLRDKAWVEANGHTPSIMDYARFNYVAQPEDSIGRSGIFPRIGMYDKWAIEWGYRWLPQFKTPEEETAFSNQSIIAKLKEDIRYTFGTESDSNDPRNQNEDLGDDAMLASAYGIKNLQRIVPQILKWSYEPNKSYAGARTIYQNVVNQYSRYMGHVTKNVAGIYSNPIMVEQTDMVAQEFVPASIQKRAVAFLNEQLFTAPTWLINQELMEKAGINPINTICTIQANILSRLISKATLNKMMMNEAANGRKAYTAQQMFSDLRKTIWTRTAQTDLYKRNTQRVYVESLIKLLDKSQAPAKPGVQRNYFYSEAPAMARGELITINSIVKSAAASCSGIQKSHYQNLQAMIEEALSNK</sequence>
<accession>A0ABT4PEZ6</accession>
<feature type="domain" description="DUF5117" evidence="4">
    <location>
        <begin position="115"/>
        <end position="312"/>
    </location>
</feature>
<evidence type="ECO:0000256" key="2">
    <source>
        <dbReference type="SAM" id="SignalP"/>
    </source>
</evidence>
<keyword evidence="6" id="KW-0645">Protease</keyword>
<dbReference type="CDD" id="cd04276">
    <property type="entry name" value="ZnMc_MMP_like_2"/>
    <property type="match status" value="1"/>
</dbReference>
<dbReference type="Pfam" id="PF16313">
    <property type="entry name" value="DUF4953"/>
    <property type="match status" value="1"/>
</dbReference>
<comment type="caution">
    <text evidence="6">The sequence shown here is derived from an EMBL/GenBank/DDBJ whole genome shotgun (WGS) entry which is preliminary data.</text>
</comment>
<feature type="region of interest" description="Disordered" evidence="1">
    <location>
        <begin position="31"/>
        <end position="52"/>
    </location>
</feature>
<feature type="signal peptide" evidence="2">
    <location>
        <begin position="1"/>
        <end position="25"/>
    </location>
</feature>
<evidence type="ECO:0000259" key="4">
    <source>
        <dbReference type="Pfam" id="PF17148"/>
    </source>
</evidence>
<evidence type="ECO:0000313" key="6">
    <source>
        <dbReference type="EMBL" id="MCZ8371626.1"/>
    </source>
</evidence>
<keyword evidence="6" id="KW-0482">Metalloprotease</keyword>
<keyword evidence="2" id="KW-0732">Signal</keyword>
<keyword evidence="7" id="KW-1185">Reference proteome</keyword>
<dbReference type="InterPro" id="IPR033413">
    <property type="entry name" value="DUF5117"/>
</dbReference>
<evidence type="ECO:0000313" key="7">
    <source>
        <dbReference type="Proteomes" id="UP001141933"/>
    </source>
</evidence>
<name>A0ABT4PEZ6_9BACT</name>
<dbReference type="PANTHER" id="PTHR38478">
    <property type="entry name" value="PEPTIDASE M1A AND M12B"/>
    <property type="match status" value="1"/>
</dbReference>
<dbReference type="RefSeq" id="WP_269876673.1">
    <property type="nucleotide sequence ID" value="NZ_JAPZVM010000002.1"/>
</dbReference>
<dbReference type="InterPro" id="IPR032534">
    <property type="entry name" value="EcxA_zinc-bd"/>
</dbReference>
<evidence type="ECO:0000256" key="1">
    <source>
        <dbReference type="SAM" id="MobiDB-lite"/>
    </source>
</evidence>
<evidence type="ECO:0000259" key="3">
    <source>
        <dbReference type="Pfam" id="PF16313"/>
    </source>
</evidence>
<dbReference type="Gene3D" id="3.40.390.10">
    <property type="entry name" value="Collagenase (Catalytic Domain)"/>
    <property type="match status" value="1"/>
</dbReference>
<dbReference type="GO" id="GO:0008237">
    <property type="term" value="F:metallopeptidase activity"/>
    <property type="evidence" value="ECO:0007669"/>
    <property type="project" value="UniProtKB-KW"/>
</dbReference>
<dbReference type="SUPFAM" id="SSF55486">
    <property type="entry name" value="Metalloproteases ('zincins'), catalytic domain"/>
    <property type="match status" value="1"/>
</dbReference>